<dbReference type="InterPro" id="IPR037233">
    <property type="entry name" value="CcmK-like_sf"/>
</dbReference>
<dbReference type="PANTHER" id="PTHR33941">
    <property type="entry name" value="PROPANEDIOL UTILIZATION PROTEIN PDUA"/>
    <property type="match status" value="1"/>
</dbReference>
<dbReference type="Pfam" id="PF00936">
    <property type="entry name" value="BMC"/>
    <property type="match status" value="1"/>
</dbReference>
<evidence type="ECO:0000313" key="4">
    <source>
        <dbReference type="EMBL" id="CUP34901.1"/>
    </source>
</evidence>
<dbReference type="Gene3D" id="3.30.70.1710">
    <property type="match status" value="1"/>
</dbReference>
<dbReference type="OrthoDB" id="2054208at2"/>
<evidence type="ECO:0000313" key="8">
    <source>
        <dbReference type="Proteomes" id="UP000265808"/>
    </source>
</evidence>
<dbReference type="CDD" id="cd06169">
    <property type="entry name" value="BMC"/>
    <property type="match status" value="1"/>
</dbReference>
<dbReference type="SUPFAM" id="SSF143414">
    <property type="entry name" value="CcmK-like"/>
    <property type="match status" value="1"/>
</dbReference>
<protein>
    <submittedName>
        <fullName evidence="5">BMC domain-containing protein</fullName>
    </submittedName>
    <submittedName>
        <fullName evidence="4">Carboxysome structural protein EutK</fullName>
    </submittedName>
</protein>
<dbReference type="Proteomes" id="UP000284024">
    <property type="component" value="Unassembled WGS sequence"/>
</dbReference>
<evidence type="ECO:0000259" key="3">
    <source>
        <dbReference type="SMART" id="SM00877"/>
    </source>
</evidence>
<accession>A0A174MIF7</accession>
<dbReference type="EMBL" id="CZBA01000004">
    <property type="protein sequence ID" value="CUP34901.1"/>
    <property type="molecule type" value="Genomic_DNA"/>
</dbReference>
<keyword evidence="2" id="KW-1283">Bacterial microcompartment</keyword>
<dbReference type="PANTHER" id="PTHR33941:SF11">
    <property type="entry name" value="BACTERIAL MICROCOMPARTMENT SHELL PROTEIN PDUJ"/>
    <property type="match status" value="1"/>
</dbReference>
<proteinExistence type="predicted"/>
<evidence type="ECO:0000313" key="5">
    <source>
        <dbReference type="EMBL" id="RHC07529.1"/>
    </source>
</evidence>
<dbReference type="EMBL" id="QRJH01000004">
    <property type="protein sequence ID" value="RHH18599.1"/>
    <property type="molecule type" value="Genomic_DNA"/>
</dbReference>
<evidence type="ECO:0000313" key="7">
    <source>
        <dbReference type="Proteomes" id="UP000095413"/>
    </source>
</evidence>
<dbReference type="Proteomes" id="UP000265808">
    <property type="component" value="Unassembled WGS sequence"/>
</dbReference>
<evidence type="ECO:0000256" key="1">
    <source>
        <dbReference type="ARBA" id="ARBA00024322"/>
    </source>
</evidence>
<evidence type="ECO:0000313" key="6">
    <source>
        <dbReference type="EMBL" id="RHH18599.1"/>
    </source>
</evidence>
<dbReference type="AlphaFoldDB" id="A0A174MIF7"/>
<dbReference type="EMBL" id="QSHL01000004">
    <property type="protein sequence ID" value="RHC07529.1"/>
    <property type="molecule type" value="Genomic_DNA"/>
</dbReference>
<dbReference type="GO" id="GO:0031469">
    <property type="term" value="C:bacterial microcompartment"/>
    <property type="evidence" value="ECO:0007669"/>
    <property type="project" value="UniProtKB-SubCell"/>
</dbReference>
<dbReference type="InterPro" id="IPR050575">
    <property type="entry name" value="BMC_shell"/>
</dbReference>
<dbReference type="Proteomes" id="UP000095413">
    <property type="component" value="Unassembled WGS sequence"/>
</dbReference>
<dbReference type="RefSeq" id="WP_055055642.1">
    <property type="nucleotide sequence ID" value="NZ_CZBA01000004.1"/>
</dbReference>
<dbReference type="InterPro" id="IPR000249">
    <property type="entry name" value="BMC_dom"/>
</dbReference>
<dbReference type="SMART" id="SM00877">
    <property type="entry name" value="BMC"/>
    <property type="match status" value="1"/>
</dbReference>
<sequence length="107" mass="11383">MRYGAFGLVEVVGSSNAVIVIDQMLKTADVSFLTWNGKCGGHETVFMTGDVSAVAAAVQAVKENPPCEIVFAAVISNPSEETVRLAEEDAEKHGFLKKPAKKATTKK</sequence>
<organism evidence="4 7">
    <name type="scientific">Blautia obeum</name>
    <dbReference type="NCBI Taxonomy" id="40520"/>
    <lineage>
        <taxon>Bacteria</taxon>
        <taxon>Bacillati</taxon>
        <taxon>Bacillota</taxon>
        <taxon>Clostridia</taxon>
        <taxon>Lachnospirales</taxon>
        <taxon>Lachnospiraceae</taxon>
        <taxon>Blautia</taxon>
    </lineage>
</organism>
<comment type="subcellular location">
    <subcellularLocation>
        <location evidence="1">Bacterial microcompartment</location>
    </subcellularLocation>
</comment>
<evidence type="ECO:0000313" key="9">
    <source>
        <dbReference type="Proteomes" id="UP000284024"/>
    </source>
</evidence>
<evidence type="ECO:0000256" key="2">
    <source>
        <dbReference type="ARBA" id="ARBA00024446"/>
    </source>
</evidence>
<reference evidence="8 9" key="2">
    <citation type="submission" date="2018-08" db="EMBL/GenBank/DDBJ databases">
        <title>A genome reference for cultivated species of the human gut microbiota.</title>
        <authorList>
            <person name="Zou Y."/>
            <person name="Xue W."/>
            <person name="Luo G."/>
        </authorList>
    </citation>
    <scope>NUCLEOTIDE SEQUENCE [LARGE SCALE GENOMIC DNA]</scope>
    <source>
        <strain evidence="6 9">AM18-2AC</strain>
        <strain evidence="5 8">AM37-4AC</strain>
    </source>
</reference>
<gene>
    <name evidence="6" type="ORF">DW222_09720</name>
    <name evidence="5" type="ORF">DW859_07660</name>
    <name evidence="4" type="ORF">ERS852533_01079</name>
</gene>
<feature type="domain" description="Bacterial microcompartment" evidence="3">
    <location>
        <begin position="4"/>
        <end position="78"/>
    </location>
</feature>
<reference evidence="4 7" key="1">
    <citation type="submission" date="2015-09" db="EMBL/GenBank/DDBJ databases">
        <authorList>
            <consortium name="Pathogen Informatics"/>
        </authorList>
    </citation>
    <scope>NUCLEOTIDE SEQUENCE [LARGE SCALE GENOMIC DNA]</scope>
    <source>
        <strain evidence="4 7">2789STDY5834921</strain>
    </source>
</reference>
<name>A0A174MIF7_9FIRM</name>